<reference evidence="2" key="1">
    <citation type="submission" date="2023-01" db="EMBL/GenBank/DDBJ databases">
        <title>The chitinases involved in constricting ring structure development in the nematode-trapping fungus Drechslerella dactyloides.</title>
        <authorList>
            <person name="Wang R."/>
            <person name="Zhang L."/>
            <person name="Tang P."/>
            <person name="Li S."/>
            <person name="Liang L."/>
        </authorList>
    </citation>
    <scope>NUCLEOTIDE SEQUENCE</scope>
    <source>
        <strain evidence="2">YMF1.00031</strain>
    </source>
</reference>
<feature type="compositionally biased region" description="Basic and acidic residues" evidence="1">
    <location>
        <begin position="92"/>
        <end position="102"/>
    </location>
</feature>
<protein>
    <submittedName>
        <fullName evidence="2">Uncharacterized protein</fullName>
    </submittedName>
</protein>
<evidence type="ECO:0000313" key="2">
    <source>
        <dbReference type="EMBL" id="KAJ6262027.1"/>
    </source>
</evidence>
<sequence length="174" mass="19481">MAAYGHLQTSFLPIRNIKLHIHLYNYHPNMATNEPNTMPEVEMPHFKNAQAVEDAIDDSGSPTSPTFGQLPRSGSTGSHDGQAPGFKYDMFGLERPDGREQPIQEAPPLAQMDRRMSKEWDASKVPPSRFQKRAGSIHATPASRDGHVERNNRTAIFEKLISKTSKGERRKSQS</sequence>
<name>A0AAD6NKY1_DREDA</name>
<feature type="compositionally biased region" description="Basic and acidic residues" evidence="1">
    <location>
        <begin position="112"/>
        <end position="122"/>
    </location>
</feature>
<accession>A0AAD6NKY1</accession>
<gene>
    <name evidence="2" type="ORF">Dda_2829</name>
</gene>
<dbReference type="EMBL" id="JAQGDS010000003">
    <property type="protein sequence ID" value="KAJ6262027.1"/>
    <property type="molecule type" value="Genomic_DNA"/>
</dbReference>
<evidence type="ECO:0000313" key="3">
    <source>
        <dbReference type="Proteomes" id="UP001221413"/>
    </source>
</evidence>
<dbReference type="Proteomes" id="UP001221413">
    <property type="component" value="Unassembled WGS sequence"/>
</dbReference>
<feature type="compositionally biased region" description="Polar residues" evidence="1">
    <location>
        <begin position="60"/>
        <end position="79"/>
    </location>
</feature>
<comment type="caution">
    <text evidence="2">The sequence shown here is derived from an EMBL/GenBank/DDBJ whole genome shotgun (WGS) entry which is preliminary data.</text>
</comment>
<feature type="region of interest" description="Disordered" evidence="1">
    <location>
        <begin position="55"/>
        <end position="153"/>
    </location>
</feature>
<keyword evidence="3" id="KW-1185">Reference proteome</keyword>
<dbReference type="AlphaFoldDB" id="A0AAD6NKY1"/>
<proteinExistence type="predicted"/>
<organism evidence="2 3">
    <name type="scientific">Drechslerella dactyloides</name>
    <name type="common">Nematode-trapping fungus</name>
    <name type="synonym">Arthrobotrys dactyloides</name>
    <dbReference type="NCBI Taxonomy" id="74499"/>
    <lineage>
        <taxon>Eukaryota</taxon>
        <taxon>Fungi</taxon>
        <taxon>Dikarya</taxon>
        <taxon>Ascomycota</taxon>
        <taxon>Pezizomycotina</taxon>
        <taxon>Orbiliomycetes</taxon>
        <taxon>Orbiliales</taxon>
        <taxon>Orbiliaceae</taxon>
        <taxon>Drechslerella</taxon>
    </lineage>
</organism>
<evidence type="ECO:0000256" key="1">
    <source>
        <dbReference type="SAM" id="MobiDB-lite"/>
    </source>
</evidence>